<organism evidence="1 2">
    <name type="scientific">Chitinivorax tropicus</name>
    <dbReference type="NCBI Taxonomy" id="714531"/>
    <lineage>
        <taxon>Bacteria</taxon>
        <taxon>Pseudomonadati</taxon>
        <taxon>Pseudomonadota</taxon>
        <taxon>Betaproteobacteria</taxon>
        <taxon>Chitinivorax</taxon>
    </lineage>
</organism>
<reference evidence="1 2" key="1">
    <citation type="submission" date="2020-08" db="EMBL/GenBank/DDBJ databases">
        <title>Genomic Encyclopedia of Type Strains, Phase IV (KMG-IV): sequencing the most valuable type-strain genomes for metagenomic binning, comparative biology and taxonomic classification.</title>
        <authorList>
            <person name="Goeker M."/>
        </authorList>
    </citation>
    <scope>NUCLEOTIDE SEQUENCE [LARGE SCALE GENOMIC DNA]</scope>
    <source>
        <strain evidence="1 2">DSM 27165</strain>
    </source>
</reference>
<dbReference type="CDD" id="cd09757">
    <property type="entry name" value="Cas8c_I-C"/>
    <property type="match status" value="1"/>
</dbReference>
<evidence type="ECO:0000313" key="2">
    <source>
        <dbReference type="Proteomes" id="UP000575898"/>
    </source>
</evidence>
<keyword evidence="2" id="KW-1185">Reference proteome</keyword>
<proteinExistence type="predicted"/>
<evidence type="ECO:0000313" key="1">
    <source>
        <dbReference type="EMBL" id="MBB5016978.1"/>
    </source>
</evidence>
<dbReference type="RefSeq" id="WP_184034021.1">
    <property type="nucleotide sequence ID" value="NZ_JACHHY010000001.1"/>
</dbReference>
<gene>
    <name evidence="1" type="ORF">HNQ59_000240</name>
</gene>
<dbReference type="Pfam" id="PF09709">
    <property type="entry name" value="Cas_Csd1"/>
    <property type="match status" value="1"/>
</dbReference>
<dbReference type="AlphaFoldDB" id="A0A840ME69"/>
<dbReference type="Proteomes" id="UP000575898">
    <property type="component" value="Unassembled WGS sequence"/>
</dbReference>
<name>A0A840ME69_9PROT</name>
<dbReference type="InterPro" id="IPR010144">
    <property type="entry name" value="CRISPR-assoc_prot_Csd1-typ"/>
</dbReference>
<protein>
    <submittedName>
        <fullName evidence="1">CRISPR-associated protein Csd1</fullName>
    </submittedName>
</protein>
<sequence length="587" mass="65473">MILHALMEYYQRKTRDPDSQLAPSGFEWKEIPFLIVLDAAGKLVQIEDTRTPHGKKLRARSFLVPQAVKKTSGIAANLMWDNAEYVLGVPIKGKPERVAEQHAAFKARLASLPQDEPAMQAVQAFLAALPMAELASQPEWEELRTTNPNLCFKLLGDTDTICDRSALIDAVHAANNDTPDDAVQGLCLVTGEHTQIERLHPAIKGVWGSQSTGANIVSFNQRAFESYGKELRQGENAPVGKQAVFAYTTALNHLLGKDSVQRVQVGDASTVFWADRPCELETQLPLFINDPPKDNPDACTQAVKALLKSIQKGALPSLEEPRRFYVLGLSPNVARLSVRYWHHGTVVEMSQRWATWFSDLQIDHAVYEQDCLPLFRLLLATATQDKADNIPNGLAGDIMRAILTGSVYPATMLQAVIRRIHATQTVTYARAALLKAYLNRLARQAASHQEEITVSLNTENKHTGYLLGRLFAVLERVQEEAHDRTLSATIRDRFYGAASTTPVTVFPNLIKLSMHHQTKMEKKQSKEVSQCLQVLEGCFDEIFEKINDISGFPSHMSIEEQGYFAIGYFQQRQVLPRCKNSEQGETA</sequence>
<accession>A0A840ME69</accession>
<comment type="caution">
    <text evidence="1">The sequence shown here is derived from an EMBL/GenBank/DDBJ whole genome shotgun (WGS) entry which is preliminary data.</text>
</comment>
<dbReference type="NCBIfam" id="TIGR01863">
    <property type="entry name" value="cas_Csd1"/>
    <property type="match status" value="1"/>
</dbReference>
<dbReference type="EMBL" id="JACHHY010000001">
    <property type="protein sequence ID" value="MBB5016978.1"/>
    <property type="molecule type" value="Genomic_DNA"/>
</dbReference>